<feature type="compositionally biased region" description="Acidic residues" evidence="1">
    <location>
        <begin position="211"/>
        <end position="269"/>
    </location>
</feature>
<dbReference type="AlphaFoldDB" id="A0AA88E7Y9"/>
<proteinExistence type="predicted"/>
<protein>
    <recommendedName>
        <fullName evidence="2">Carrier domain-containing protein</fullName>
    </recommendedName>
</protein>
<organism evidence="3 4">
    <name type="scientific">Ficus carica</name>
    <name type="common">Common fig</name>
    <dbReference type="NCBI Taxonomy" id="3494"/>
    <lineage>
        <taxon>Eukaryota</taxon>
        <taxon>Viridiplantae</taxon>
        <taxon>Streptophyta</taxon>
        <taxon>Embryophyta</taxon>
        <taxon>Tracheophyta</taxon>
        <taxon>Spermatophyta</taxon>
        <taxon>Magnoliopsida</taxon>
        <taxon>eudicotyledons</taxon>
        <taxon>Gunneridae</taxon>
        <taxon>Pentapetalae</taxon>
        <taxon>rosids</taxon>
        <taxon>fabids</taxon>
        <taxon>Rosales</taxon>
        <taxon>Moraceae</taxon>
        <taxon>Ficeae</taxon>
        <taxon>Ficus</taxon>
    </lineage>
</organism>
<keyword evidence="4" id="KW-1185">Reference proteome</keyword>
<dbReference type="Proteomes" id="UP001187192">
    <property type="component" value="Unassembled WGS sequence"/>
</dbReference>
<gene>
    <name evidence="3" type="ORF">TIFTF001_034462</name>
</gene>
<evidence type="ECO:0000256" key="1">
    <source>
        <dbReference type="SAM" id="MobiDB-lite"/>
    </source>
</evidence>
<dbReference type="InterPro" id="IPR009081">
    <property type="entry name" value="PP-bd_ACP"/>
</dbReference>
<feature type="region of interest" description="Disordered" evidence="1">
    <location>
        <begin position="168"/>
        <end position="269"/>
    </location>
</feature>
<feature type="compositionally biased region" description="Acidic residues" evidence="1">
    <location>
        <begin position="182"/>
        <end position="204"/>
    </location>
</feature>
<evidence type="ECO:0000313" key="4">
    <source>
        <dbReference type="Proteomes" id="UP001187192"/>
    </source>
</evidence>
<evidence type="ECO:0000313" key="3">
    <source>
        <dbReference type="EMBL" id="GMN65399.1"/>
    </source>
</evidence>
<reference evidence="3" key="1">
    <citation type="submission" date="2023-07" db="EMBL/GenBank/DDBJ databases">
        <title>draft genome sequence of fig (Ficus carica).</title>
        <authorList>
            <person name="Takahashi T."/>
            <person name="Nishimura K."/>
        </authorList>
    </citation>
    <scope>NUCLEOTIDE SEQUENCE</scope>
</reference>
<dbReference type="EMBL" id="BTGU01000231">
    <property type="protein sequence ID" value="GMN65399.1"/>
    <property type="molecule type" value="Genomic_DNA"/>
</dbReference>
<name>A0AA88E7Y9_FICCA</name>
<dbReference type="PROSITE" id="PS50075">
    <property type="entry name" value="CARRIER"/>
    <property type="match status" value="1"/>
</dbReference>
<comment type="caution">
    <text evidence="3">The sequence shown here is derived from an EMBL/GenBank/DDBJ whole genome shotgun (WGS) entry which is preliminary data.</text>
</comment>
<feature type="domain" description="Carrier" evidence="2">
    <location>
        <begin position="223"/>
        <end position="269"/>
    </location>
</feature>
<accession>A0AA88E7Y9</accession>
<evidence type="ECO:0000259" key="2">
    <source>
        <dbReference type="PROSITE" id="PS50075"/>
    </source>
</evidence>
<sequence length="269" mass="30942">MESIFRIDHIEAHIQVDFRALIIARYGLFQDEDANMPYRDPEIYRDMYHRRYLHYAVDWHAYPNESMGHYYQRFRDAMLPYIPRNSRDPESQALHLLIGGLPPSVRLFVLEPMAGMTVEEIIHDIMEAEIMAHMMQVAPLEDDYAVPVDDAGIVKPLFHGGPVLPEDPIPAMPLQAIPPQEADADDGDMDPVDVPVDQEEDPDDPPIVIIESDDEEDVQEEQEEWEEQVGVIEEEWEDLEEPEEDPDDILFDDGDWDADSDVSSDITAE</sequence>